<organism evidence="1 2">
    <name type="scientific">Paenibacillus methanolicus</name>
    <dbReference type="NCBI Taxonomy" id="582686"/>
    <lineage>
        <taxon>Bacteria</taxon>
        <taxon>Bacillati</taxon>
        <taxon>Bacillota</taxon>
        <taxon>Bacilli</taxon>
        <taxon>Bacillales</taxon>
        <taxon>Paenibacillaceae</taxon>
        <taxon>Paenibacillus</taxon>
    </lineage>
</organism>
<proteinExistence type="predicted"/>
<evidence type="ECO:0000313" key="2">
    <source>
        <dbReference type="Proteomes" id="UP000323257"/>
    </source>
</evidence>
<dbReference type="RefSeq" id="WP_148931592.1">
    <property type="nucleotide sequence ID" value="NZ_VNHS01000009.1"/>
</dbReference>
<reference evidence="1 2" key="1">
    <citation type="submission" date="2019-07" db="EMBL/GenBank/DDBJ databases">
        <title>Genomic Encyclopedia of Type Strains, Phase III (KMG-III): the genomes of soil and plant-associated and newly described type strains.</title>
        <authorList>
            <person name="Whitman W."/>
        </authorList>
    </citation>
    <scope>NUCLEOTIDE SEQUENCE [LARGE SCALE GENOMIC DNA]</scope>
    <source>
        <strain evidence="1 2">BL24</strain>
    </source>
</reference>
<sequence length="112" mass="12837">MNIVEALGLLEEKGDIPFIIPSRRKIAFKSKSALDQQTILLPRTIELIHFYHYQSLDILESDKGSILQRAKKDCFDKAPVEIIAGNLYILYFKSATKGESKIELMLKELFVH</sequence>
<dbReference type="Proteomes" id="UP000323257">
    <property type="component" value="Unassembled WGS sequence"/>
</dbReference>
<dbReference type="EMBL" id="VNHS01000009">
    <property type="protein sequence ID" value="TYP71989.1"/>
    <property type="molecule type" value="Genomic_DNA"/>
</dbReference>
<keyword evidence="2" id="KW-1185">Reference proteome</keyword>
<gene>
    <name evidence="1" type="ORF">BCM02_109268</name>
</gene>
<protein>
    <submittedName>
        <fullName evidence="1">Uncharacterized protein</fullName>
    </submittedName>
</protein>
<comment type="caution">
    <text evidence="1">The sequence shown here is derived from an EMBL/GenBank/DDBJ whole genome shotgun (WGS) entry which is preliminary data.</text>
</comment>
<name>A0A5S5BYH1_9BACL</name>
<evidence type="ECO:0000313" key="1">
    <source>
        <dbReference type="EMBL" id="TYP71989.1"/>
    </source>
</evidence>
<accession>A0A5S5BYH1</accession>
<dbReference type="AlphaFoldDB" id="A0A5S5BYH1"/>